<dbReference type="InterPro" id="IPR001304">
    <property type="entry name" value="C-type_lectin-like"/>
</dbReference>
<dbReference type="CDD" id="cd00037">
    <property type="entry name" value="CLECT"/>
    <property type="match status" value="1"/>
</dbReference>
<keyword evidence="4" id="KW-1185">Reference proteome</keyword>
<dbReference type="InterPro" id="IPR050111">
    <property type="entry name" value="C-type_lectin/snaclec_domain"/>
</dbReference>
<dbReference type="SMART" id="SM00034">
    <property type="entry name" value="CLECT"/>
    <property type="match status" value="1"/>
</dbReference>
<dbReference type="SUPFAM" id="SSF56436">
    <property type="entry name" value="C-type lectin-like"/>
    <property type="match status" value="1"/>
</dbReference>
<name>A0A232FEJ4_9HYME</name>
<organism evidence="3 4">
    <name type="scientific">Trichomalopsis sarcophagae</name>
    <dbReference type="NCBI Taxonomy" id="543379"/>
    <lineage>
        <taxon>Eukaryota</taxon>
        <taxon>Metazoa</taxon>
        <taxon>Ecdysozoa</taxon>
        <taxon>Arthropoda</taxon>
        <taxon>Hexapoda</taxon>
        <taxon>Insecta</taxon>
        <taxon>Pterygota</taxon>
        <taxon>Neoptera</taxon>
        <taxon>Endopterygota</taxon>
        <taxon>Hymenoptera</taxon>
        <taxon>Apocrita</taxon>
        <taxon>Proctotrupomorpha</taxon>
        <taxon>Chalcidoidea</taxon>
        <taxon>Pteromalidae</taxon>
        <taxon>Pteromalinae</taxon>
        <taxon>Trichomalopsis</taxon>
    </lineage>
</organism>
<feature type="domain" description="C-type lectin" evidence="2">
    <location>
        <begin position="83"/>
        <end position="202"/>
    </location>
</feature>
<evidence type="ECO:0000256" key="1">
    <source>
        <dbReference type="SAM" id="SignalP"/>
    </source>
</evidence>
<feature type="signal peptide" evidence="1">
    <location>
        <begin position="1"/>
        <end position="17"/>
    </location>
</feature>
<feature type="chain" id="PRO_5012398579" description="C-type lectin domain-containing protein" evidence="1">
    <location>
        <begin position="18"/>
        <end position="210"/>
    </location>
</feature>
<keyword evidence="1" id="KW-0732">Signal</keyword>
<evidence type="ECO:0000313" key="4">
    <source>
        <dbReference type="Proteomes" id="UP000215335"/>
    </source>
</evidence>
<protein>
    <recommendedName>
        <fullName evidence="2">C-type lectin domain-containing protein</fullName>
    </recommendedName>
</protein>
<dbReference type="Pfam" id="PF00059">
    <property type="entry name" value="Lectin_C"/>
    <property type="match status" value="1"/>
</dbReference>
<dbReference type="STRING" id="543379.A0A232FEJ4"/>
<dbReference type="Gene3D" id="3.10.100.10">
    <property type="entry name" value="Mannose-Binding Protein A, subunit A"/>
    <property type="match status" value="1"/>
</dbReference>
<dbReference type="PANTHER" id="PTHR22803">
    <property type="entry name" value="MANNOSE, PHOSPHOLIPASE, LECTIN RECEPTOR RELATED"/>
    <property type="match status" value="1"/>
</dbReference>
<dbReference type="EMBL" id="NNAY01000365">
    <property type="protein sequence ID" value="OXU28859.1"/>
    <property type="molecule type" value="Genomic_DNA"/>
</dbReference>
<reference evidence="3 4" key="1">
    <citation type="journal article" date="2017" name="Curr. Biol.">
        <title>The Evolution of Venom by Co-option of Single-Copy Genes.</title>
        <authorList>
            <person name="Martinson E.O."/>
            <person name="Mrinalini"/>
            <person name="Kelkar Y.D."/>
            <person name="Chang C.H."/>
            <person name="Werren J.H."/>
        </authorList>
    </citation>
    <scope>NUCLEOTIDE SEQUENCE [LARGE SCALE GENOMIC DNA]</scope>
    <source>
        <strain evidence="3 4">Alberta</strain>
        <tissue evidence="3">Whole body</tissue>
    </source>
</reference>
<gene>
    <name evidence="3" type="ORF">TSAR_009152</name>
</gene>
<dbReference type="InterPro" id="IPR016186">
    <property type="entry name" value="C-type_lectin-like/link_sf"/>
</dbReference>
<sequence length="210" mass="23887">MTRKTFLLFITVTFAYSQTTHVHASENSTSVKVQDVISDLQRSIASLKRLEESSFNVSTAESSQKREELTRLGYICSEDVGWHKLHTTRKTWNRARRSCEDEDAHLAIVNSIGEAQVLSERIKKAGIYSVFIGIHDQFEEGDWVTVVGGSINKTGYVRWSEGLPNNYQTYNLTEVAANCGTMNYEGAFMDVYCYKKYAYICEYPLISINC</sequence>
<comment type="caution">
    <text evidence="3">The sequence shown here is derived from an EMBL/GenBank/DDBJ whole genome shotgun (WGS) entry which is preliminary data.</text>
</comment>
<evidence type="ECO:0000313" key="3">
    <source>
        <dbReference type="EMBL" id="OXU28859.1"/>
    </source>
</evidence>
<dbReference type="AlphaFoldDB" id="A0A232FEJ4"/>
<accession>A0A232FEJ4</accession>
<dbReference type="PROSITE" id="PS50041">
    <property type="entry name" value="C_TYPE_LECTIN_2"/>
    <property type="match status" value="1"/>
</dbReference>
<proteinExistence type="predicted"/>
<dbReference type="OrthoDB" id="7357196at2759"/>
<evidence type="ECO:0000259" key="2">
    <source>
        <dbReference type="PROSITE" id="PS50041"/>
    </source>
</evidence>
<dbReference type="InterPro" id="IPR016187">
    <property type="entry name" value="CTDL_fold"/>
</dbReference>
<dbReference type="Proteomes" id="UP000215335">
    <property type="component" value="Unassembled WGS sequence"/>
</dbReference>